<sequence length="135" mass="14864">MKSTINPKSLEDQGCHEERVIHQSFCNVTDSSKIKALLLKEWMSRSSALIVGGGSGKTEQFMNMLPINHSASVRCVEVLGFSHLWRPFSHSGDRILPRMSRLAMGGIMGLLITTVSELSSDAMAAALYCEKNHVD</sequence>
<dbReference type="EMBL" id="JAAMPC010000010">
    <property type="protein sequence ID" value="KAG2289086.1"/>
    <property type="molecule type" value="Genomic_DNA"/>
</dbReference>
<evidence type="ECO:0000313" key="1">
    <source>
        <dbReference type="EMBL" id="KAG2289086.1"/>
    </source>
</evidence>
<accession>A0A8X7UUJ7</accession>
<reference evidence="1 2" key="1">
    <citation type="submission" date="2020-02" db="EMBL/GenBank/DDBJ databases">
        <authorList>
            <person name="Ma Q."/>
            <person name="Huang Y."/>
            <person name="Song X."/>
            <person name="Pei D."/>
        </authorList>
    </citation>
    <scope>NUCLEOTIDE SEQUENCE [LARGE SCALE GENOMIC DNA]</scope>
    <source>
        <strain evidence="1">Sxm20200214</strain>
        <tissue evidence="1">Leaf</tissue>
    </source>
</reference>
<gene>
    <name evidence="1" type="ORF">Bca52824_048690</name>
</gene>
<dbReference type="AlphaFoldDB" id="A0A8X7UUJ7"/>
<dbReference type="OrthoDB" id="5970161at2759"/>
<organism evidence="1 2">
    <name type="scientific">Brassica carinata</name>
    <name type="common">Ethiopian mustard</name>
    <name type="synonym">Abyssinian cabbage</name>
    <dbReference type="NCBI Taxonomy" id="52824"/>
    <lineage>
        <taxon>Eukaryota</taxon>
        <taxon>Viridiplantae</taxon>
        <taxon>Streptophyta</taxon>
        <taxon>Embryophyta</taxon>
        <taxon>Tracheophyta</taxon>
        <taxon>Spermatophyta</taxon>
        <taxon>Magnoliopsida</taxon>
        <taxon>eudicotyledons</taxon>
        <taxon>Gunneridae</taxon>
        <taxon>Pentapetalae</taxon>
        <taxon>rosids</taxon>
        <taxon>malvids</taxon>
        <taxon>Brassicales</taxon>
        <taxon>Brassicaceae</taxon>
        <taxon>Brassiceae</taxon>
        <taxon>Brassica</taxon>
    </lineage>
</organism>
<name>A0A8X7UUJ7_BRACI</name>
<dbReference type="Proteomes" id="UP000886595">
    <property type="component" value="Unassembled WGS sequence"/>
</dbReference>
<proteinExistence type="predicted"/>
<evidence type="ECO:0000313" key="2">
    <source>
        <dbReference type="Proteomes" id="UP000886595"/>
    </source>
</evidence>
<comment type="caution">
    <text evidence="1">The sequence shown here is derived from an EMBL/GenBank/DDBJ whole genome shotgun (WGS) entry which is preliminary data.</text>
</comment>
<protein>
    <submittedName>
        <fullName evidence="1">Uncharacterized protein</fullName>
    </submittedName>
</protein>
<keyword evidence="2" id="KW-1185">Reference proteome</keyword>